<gene>
    <name evidence="1" type="ORF">MNBD_CHLOROFLEXI01-1143</name>
</gene>
<dbReference type="CDD" id="cd22231">
    <property type="entry name" value="RHH_NikR_HicB-like"/>
    <property type="match status" value="1"/>
</dbReference>
<dbReference type="AlphaFoldDB" id="A0A3B0URK1"/>
<reference evidence="1" key="1">
    <citation type="submission" date="2018-06" db="EMBL/GenBank/DDBJ databases">
        <authorList>
            <person name="Zhirakovskaya E."/>
        </authorList>
    </citation>
    <scope>NUCLEOTIDE SEQUENCE</scope>
</reference>
<dbReference type="EMBL" id="UOEU01000475">
    <property type="protein sequence ID" value="VAW33711.1"/>
    <property type="molecule type" value="Genomic_DNA"/>
</dbReference>
<dbReference type="Gene3D" id="1.10.1220.10">
    <property type="entry name" value="Met repressor-like"/>
    <property type="match status" value="1"/>
</dbReference>
<dbReference type="SUPFAM" id="SSF47598">
    <property type="entry name" value="Ribbon-helix-helix"/>
    <property type="match status" value="1"/>
</dbReference>
<organism evidence="1">
    <name type="scientific">hydrothermal vent metagenome</name>
    <dbReference type="NCBI Taxonomy" id="652676"/>
    <lineage>
        <taxon>unclassified sequences</taxon>
        <taxon>metagenomes</taxon>
        <taxon>ecological metagenomes</taxon>
    </lineage>
</organism>
<name>A0A3B0URK1_9ZZZZ</name>
<sequence length="76" mass="8978">MKIKTSITLSEDLLESVDEFALRYKSRSEFLEIIIRKTIAQMIRDEQNERDLKIINEHADRLNQEAEDVLAYQVIP</sequence>
<dbReference type="GO" id="GO:0006355">
    <property type="term" value="P:regulation of DNA-templated transcription"/>
    <property type="evidence" value="ECO:0007669"/>
    <property type="project" value="InterPro"/>
</dbReference>
<accession>A0A3B0URK1</accession>
<protein>
    <recommendedName>
        <fullName evidence="2">Ribbon-helix-helix protein CopG domain-containing protein</fullName>
    </recommendedName>
</protein>
<evidence type="ECO:0008006" key="2">
    <source>
        <dbReference type="Google" id="ProtNLM"/>
    </source>
</evidence>
<evidence type="ECO:0000313" key="1">
    <source>
        <dbReference type="EMBL" id="VAW33711.1"/>
    </source>
</evidence>
<dbReference type="InterPro" id="IPR013321">
    <property type="entry name" value="Arc_rbn_hlx_hlx"/>
</dbReference>
<proteinExistence type="predicted"/>
<dbReference type="InterPro" id="IPR010985">
    <property type="entry name" value="Ribbon_hlx_hlx"/>
</dbReference>